<dbReference type="Proteomes" id="UP001150217">
    <property type="component" value="Unassembled WGS sequence"/>
</dbReference>
<feature type="compositionally biased region" description="Basic residues" evidence="1">
    <location>
        <begin position="113"/>
        <end position="124"/>
    </location>
</feature>
<protein>
    <submittedName>
        <fullName evidence="2">Uncharacterized protein</fullName>
    </submittedName>
</protein>
<feature type="region of interest" description="Disordered" evidence="1">
    <location>
        <begin position="78"/>
        <end position="205"/>
    </location>
</feature>
<sequence length="318" mass="35573">MVIRRLASTWLRGRVTACSETNELCIVQSYYVRLRAPSQESDLTPWLMDLQSTIVRQTSTSENECLQPSPKVCQIKDSGPQALESQEDNARCSGMPPLPASTGDITNEEAQRHNKQSKRRLKKRHSDESSPFIGLAPLTSRGITSEKDNTDKCRTDRGRDESEADLRHKNDTGEAPVTIDEPSSRAQRPLPKRTTTMPEPNPARSERIKKLSDSILAIIPYLAGPRWEAKYQSKAIPMLKLFLKGIDFPEKGEINLTMSIPKSNQARRDFGGPWVIILDGISAAFRAWLLDLGLISLMEPGATFFVESFADNKMSWGS</sequence>
<evidence type="ECO:0000313" key="2">
    <source>
        <dbReference type="EMBL" id="KAJ4463938.1"/>
    </source>
</evidence>
<proteinExistence type="predicted"/>
<evidence type="ECO:0000256" key="1">
    <source>
        <dbReference type="SAM" id="MobiDB-lite"/>
    </source>
</evidence>
<feature type="compositionally biased region" description="Basic and acidic residues" evidence="1">
    <location>
        <begin position="144"/>
        <end position="172"/>
    </location>
</feature>
<keyword evidence="3" id="KW-1185">Reference proteome</keyword>
<gene>
    <name evidence="2" type="ORF">C8R41DRAFT_872265</name>
</gene>
<reference evidence="2" key="1">
    <citation type="submission" date="2022-08" db="EMBL/GenBank/DDBJ databases">
        <title>A Global Phylogenomic Analysis of the Shiitake Genus Lentinula.</title>
        <authorList>
            <consortium name="DOE Joint Genome Institute"/>
            <person name="Sierra-Patev S."/>
            <person name="Min B."/>
            <person name="Naranjo-Ortiz M."/>
            <person name="Looney B."/>
            <person name="Konkel Z."/>
            <person name="Slot J.C."/>
            <person name="Sakamoto Y."/>
            <person name="Steenwyk J.L."/>
            <person name="Rokas A."/>
            <person name="Carro J."/>
            <person name="Camarero S."/>
            <person name="Ferreira P."/>
            <person name="Molpeceres G."/>
            <person name="Ruiz-Duenas F.J."/>
            <person name="Serrano A."/>
            <person name="Henrissat B."/>
            <person name="Drula E."/>
            <person name="Hughes K.W."/>
            <person name="Mata J.L."/>
            <person name="Ishikawa N.K."/>
            <person name="Vargas-Isla R."/>
            <person name="Ushijima S."/>
            <person name="Smith C.A."/>
            <person name="Ahrendt S."/>
            <person name="Andreopoulos W."/>
            <person name="He G."/>
            <person name="Labutti K."/>
            <person name="Lipzen A."/>
            <person name="Ng V."/>
            <person name="Riley R."/>
            <person name="Sandor L."/>
            <person name="Barry K."/>
            <person name="Martinez A.T."/>
            <person name="Xiao Y."/>
            <person name="Gibbons J.G."/>
            <person name="Terashima K."/>
            <person name="Grigoriev I.V."/>
            <person name="Hibbett D.S."/>
        </authorList>
    </citation>
    <scope>NUCLEOTIDE SEQUENCE</scope>
    <source>
        <strain evidence="2">RHP3577 ss4</strain>
    </source>
</reference>
<comment type="caution">
    <text evidence="2">The sequence shown here is derived from an EMBL/GenBank/DDBJ whole genome shotgun (WGS) entry which is preliminary data.</text>
</comment>
<dbReference type="EMBL" id="JANVFT010000149">
    <property type="protein sequence ID" value="KAJ4463938.1"/>
    <property type="molecule type" value="Genomic_DNA"/>
</dbReference>
<name>A0ABQ8UZ69_9AGAR</name>
<organism evidence="2 3">
    <name type="scientific">Lentinula lateritia</name>
    <dbReference type="NCBI Taxonomy" id="40482"/>
    <lineage>
        <taxon>Eukaryota</taxon>
        <taxon>Fungi</taxon>
        <taxon>Dikarya</taxon>
        <taxon>Basidiomycota</taxon>
        <taxon>Agaricomycotina</taxon>
        <taxon>Agaricomycetes</taxon>
        <taxon>Agaricomycetidae</taxon>
        <taxon>Agaricales</taxon>
        <taxon>Marasmiineae</taxon>
        <taxon>Omphalotaceae</taxon>
        <taxon>Lentinula</taxon>
    </lineage>
</organism>
<evidence type="ECO:0000313" key="3">
    <source>
        <dbReference type="Proteomes" id="UP001150217"/>
    </source>
</evidence>
<accession>A0ABQ8UZ69</accession>